<sequence>MWIRWVSLSLILPLLLGMFAISSRPHSHAGGEEHHVHDHGHTHGHSHSHDGHGHHHGHGHSHSHHSHGDHSHGDHSHGDDHSHSHADSVEHIHVSWLGVEWTIVTSIGTTTPAGESAMVVRPAAGSHTFLLLAFYGSNLLQAVVEPFSLMNGDSLAYFATVDVGRERDCPLLPPPEPICC</sequence>
<gene>
    <name evidence="2" type="ordered locus">Plabr_3933</name>
</gene>
<feature type="compositionally biased region" description="Basic and acidic residues" evidence="1">
    <location>
        <begin position="29"/>
        <end position="51"/>
    </location>
</feature>
<dbReference type="RefSeq" id="WP_013630227.1">
    <property type="nucleotide sequence ID" value="NC_015174.1"/>
</dbReference>
<evidence type="ECO:0000313" key="2">
    <source>
        <dbReference type="EMBL" id="ADY61510.1"/>
    </source>
</evidence>
<dbReference type="STRING" id="756272.Plabr_3933"/>
<dbReference type="HOGENOM" id="CLU_1495145_0_0_0"/>
<reference evidence="3" key="1">
    <citation type="submission" date="2011-02" db="EMBL/GenBank/DDBJ databases">
        <title>The complete genome of Planctomyces brasiliensis DSM 5305.</title>
        <authorList>
            <person name="Lucas S."/>
            <person name="Copeland A."/>
            <person name="Lapidus A."/>
            <person name="Bruce D."/>
            <person name="Goodwin L."/>
            <person name="Pitluck S."/>
            <person name="Kyrpides N."/>
            <person name="Mavromatis K."/>
            <person name="Pagani I."/>
            <person name="Ivanova N."/>
            <person name="Ovchinnikova G."/>
            <person name="Lu M."/>
            <person name="Detter J.C."/>
            <person name="Han C."/>
            <person name="Land M."/>
            <person name="Hauser L."/>
            <person name="Markowitz V."/>
            <person name="Cheng J.-F."/>
            <person name="Hugenholtz P."/>
            <person name="Woyke T."/>
            <person name="Wu D."/>
            <person name="Tindall B."/>
            <person name="Pomrenke H.G."/>
            <person name="Brambilla E."/>
            <person name="Klenk H.-P."/>
            <person name="Eisen J.A."/>
        </authorList>
    </citation>
    <scope>NUCLEOTIDE SEQUENCE [LARGE SCALE GENOMIC DNA]</scope>
    <source>
        <strain evidence="3">ATCC 49424 / DSM 5305 / JCM 21570 / NBRC 103401 / IFAM 1448</strain>
    </source>
</reference>
<dbReference type="Proteomes" id="UP000006860">
    <property type="component" value="Chromosome"/>
</dbReference>
<proteinExistence type="predicted"/>
<accession>F0STP1</accession>
<name>F0STP1_RUBBR</name>
<feature type="compositionally biased region" description="Basic residues" evidence="1">
    <location>
        <begin position="52"/>
        <end position="65"/>
    </location>
</feature>
<dbReference type="EMBL" id="CP002546">
    <property type="protein sequence ID" value="ADY61510.1"/>
    <property type="molecule type" value="Genomic_DNA"/>
</dbReference>
<feature type="compositionally biased region" description="Basic and acidic residues" evidence="1">
    <location>
        <begin position="66"/>
        <end position="85"/>
    </location>
</feature>
<dbReference type="KEGG" id="pbs:Plabr_3933"/>
<keyword evidence="3" id="KW-1185">Reference proteome</keyword>
<evidence type="ECO:0000256" key="1">
    <source>
        <dbReference type="SAM" id="MobiDB-lite"/>
    </source>
</evidence>
<protein>
    <submittedName>
        <fullName evidence="2">Uncharacterized protein</fullName>
    </submittedName>
</protein>
<evidence type="ECO:0000313" key="3">
    <source>
        <dbReference type="Proteomes" id="UP000006860"/>
    </source>
</evidence>
<feature type="region of interest" description="Disordered" evidence="1">
    <location>
        <begin position="26"/>
        <end position="85"/>
    </location>
</feature>
<organism evidence="2 3">
    <name type="scientific">Rubinisphaera brasiliensis (strain ATCC 49424 / DSM 5305 / JCM 21570 / IAM 15109 / NBRC 103401 / IFAM 1448)</name>
    <name type="common">Planctomyces brasiliensis</name>
    <dbReference type="NCBI Taxonomy" id="756272"/>
    <lineage>
        <taxon>Bacteria</taxon>
        <taxon>Pseudomonadati</taxon>
        <taxon>Planctomycetota</taxon>
        <taxon>Planctomycetia</taxon>
        <taxon>Planctomycetales</taxon>
        <taxon>Planctomycetaceae</taxon>
        <taxon>Rubinisphaera</taxon>
    </lineage>
</organism>
<dbReference type="AlphaFoldDB" id="F0STP1"/>